<sequence length="212" mass="24988">MYDKYREFASDNHWHILKTVKAILTGVYPTRPVRSGEGGSEGYKITFTEVFKRYTQVKSKLEVENEVQNHDDPLELECQKFLHYAMDHRDGILVETDEDRRLLAYWRSLESKPEHTLRDSAAFERSKQSFLKDYEQACQEDEAEQERLRIAEREFKRVWQVEQLINSIASLMEKVQGKRCQRGRLASDMVTYFSSSICDSITVLWLSTFDVI</sequence>
<evidence type="ECO:0000313" key="2">
    <source>
        <dbReference type="EMBL" id="WVW86361.1"/>
    </source>
</evidence>
<proteinExistence type="predicted"/>
<gene>
    <name evidence="1" type="ORF">I302_07221</name>
    <name evidence="2" type="ORF">I302_108405</name>
</gene>
<dbReference type="KEGG" id="kbi:30211620"/>
<name>A0A1B9FVS1_9TREE</name>
<accession>A0A1B9FVS1</accession>
<dbReference type="VEuPathDB" id="FungiDB:I302_07221"/>
<organism evidence="1">
    <name type="scientific">Kwoniella bestiolae CBS 10118</name>
    <dbReference type="NCBI Taxonomy" id="1296100"/>
    <lineage>
        <taxon>Eukaryota</taxon>
        <taxon>Fungi</taxon>
        <taxon>Dikarya</taxon>
        <taxon>Basidiomycota</taxon>
        <taxon>Agaricomycotina</taxon>
        <taxon>Tremellomycetes</taxon>
        <taxon>Tremellales</taxon>
        <taxon>Cryptococcaceae</taxon>
        <taxon>Kwoniella</taxon>
    </lineage>
</organism>
<dbReference type="RefSeq" id="XP_019043944.1">
    <property type="nucleotide sequence ID" value="XM_019193821.1"/>
</dbReference>
<protein>
    <submittedName>
        <fullName evidence="1">Uncharacterized protein</fullName>
    </submittedName>
</protein>
<dbReference type="GeneID" id="30211620"/>
<dbReference type="EMBL" id="KI894024">
    <property type="protein sequence ID" value="OCF22874.1"/>
    <property type="molecule type" value="Genomic_DNA"/>
</dbReference>
<dbReference type="EMBL" id="CP144547">
    <property type="protein sequence ID" value="WVW86361.1"/>
    <property type="molecule type" value="Genomic_DNA"/>
</dbReference>
<keyword evidence="3" id="KW-1185">Reference proteome</keyword>
<evidence type="ECO:0000313" key="1">
    <source>
        <dbReference type="EMBL" id="OCF22874.1"/>
    </source>
</evidence>
<reference evidence="2" key="4">
    <citation type="submission" date="2024-02" db="EMBL/GenBank/DDBJ databases">
        <title>Comparative genomics of Cryptococcus and Kwoniella reveals pathogenesis evolution and contrasting modes of karyotype evolution via chromosome fusion or intercentromeric recombination.</title>
        <authorList>
            <person name="Coelho M.A."/>
            <person name="David-Palma M."/>
            <person name="Shea T."/>
            <person name="Bowers K."/>
            <person name="McGinley-Smith S."/>
            <person name="Mohammad A.W."/>
            <person name="Gnirke A."/>
            <person name="Yurkov A.M."/>
            <person name="Nowrousian M."/>
            <person name="Sun S."/>
            <person name="Cuomo C.A."/>
            <person name="Heitman J."/>
        </authorList>
    </citation>
    <scope>NUCLEOTIDE SEQUENCE</scope>
    <source>
        <strain evidence="2">CBS 10118</strain>
    </source>
</reference>
<reference evidence="2" key="2">
    <citation type="submission" date="2013-07" db="EMBL/GenBank/DDBJ databases">
        <authorList>
            <consortium name="The Broad Institute Genome Sequencing Platform"/>
            <person name="Cuomo C."/>
            <person name="Litvintseva A."/>
            <person name="Chen Y."/>
            <person name="Heitman J."/>
            <person name="Sun S."/>
            <person name="Springer D."/>
            <person name="Dromer F."/>
            <person name="Young S.K."/>
            <person name="Zeng Q."/>
            <person name="Gargeya S."/>
            <person name="Fitzgerald M."/>
            <person name="Abouelleil A."/>
            <person name="Alvarado L."/>
            <person name="Berlin A.M."/>
            <person name="Chapman S.B."/>
            <person name="Dewar J."/>
            <person name="Goldberg J."/>
            <person name="Griggs A."/>
            <person name="Gujja S."/>
            <person name="Hansen M."/>
            <person name="Howarth C."/>
            <person name="Imamovic A."/>
            <person name="Larimer J."/>
            <person name="McCowan C."/>
            <person name="Murphy C."/>
            <person name="Pearson M."/>
            <person name="Priest M."/>
            <person name="Roberts A."/>
            <person name="Saif S."/>
            <person name="Shea T."/>
            <person name="Sykes S."/>
            <person name="Wortman J."/>
            <person name="Nusbaum C."/>
            <person name="Birren B."/>
        </authorList>
    </citation>
    <scope>NUCLEOTIDE SEQUENCE</scope>
    <source>
        <strain evidence="2">CBS 10118</strain>
    </source>
</reference>
<reference evidence="1" key="3">
    <citation type="submission" date="2014-01" db="EMBL/GenBank/DDBJ databases">
        <title>Evolution of pathogenesis and genome organization in the Tremellales.</title>
        <authorList>
            <person name="Cuomo C."/>
            <person name="Litvintseva A."/>
            <person name="Heitman J."/>
            <person name="Chen Y."/>
            <person name="Sun S."/>
            <person name="Springer D."/>
            <person name="Dromer F."/>
            <person name="Young S."/>
            <person name="Zeng Q."/>
            <person name="Chapman S."/>
            <person name="Gujja S."/>
            <person name="Saif S."/>
            <person name="Birren B."/>
        </authorList>
    </citation>
    <scope>NUCLEOTIDE SEQUENCE</scope>
    <source>
        <strain evidence="1">CBS 10118</strain>
    </source>
</reference>
<dbReference type="Proteomes" id="UP000092730">
    <property type="component" value="Chromosome 7"/>
</dbReference>
<reference evidence="1" key="1">
    <citation type="submission" date="2013-07" db="EMBL/GenBank/DDBJ databases">
        <title>The Genome Sequence of Cryptococcus bestiolae CBS10118.</title>
        <authorList>
            <consortium name="The Broad Institute Genome Sequencing Platform"/>
            <person name="Cuomo C."/>
            <person name="Litvintseva A."/>
            <person name="Chen Y."/>
            <person name="Heitman J."/>
            <person name="Sun S."/>
            <person name="Springer D."/>
            <person name="Dromer F."/>
            <person name="Young S.K."/>
            <person name="Zeng Q."/>
            <person name="Gargeya S."/>
            <person name="Fitzgerald M."/>
            <person name="Abouelleil A."/>
            <person name="Alvarado L."/>
            <person name="Berlin A.M."/>
            <person name="Chapman S.B."/>
            <person name="Dewar J."/>
            <person name="Goldberg J."/>
            <person name="Griggs A."/>
            <person name="Gujja S."/>
            <person name="Hansen M."/>
            <person name="Howarth C."/>
            <person name="Imamovic A."/>
            <person name="Larimer J."/>
            <person name="McCowan C."/>
            <person name="Murphy C."/>
            <person name="Pearson M."/>
            <person name="Priest M."/>
            <person name="Roberts A."/>
            <person name="Saif S."/>
            <person name="Shea T."/>
            <person name="Sykes S."/>
            <person name="Wortman J."/>
            <person name="Nusbaum C."/>
            <person name="Birren B."/>
        </authorList>
    </citation>
    <scope>NUCLEOTIDE SEQUENCE [LARGE SCALE GENOMIC DNA]</scope>
    <source>
        <strain evidence="1">CBS 10118</strain>
    </source>
</reference>
<evidence type="ECO:0000313" key="3">
    <source>
        <dbReference type="Proteomes" id="UP000092730"/>
    </source>
</evidence>
<dbReference type="AlphaFoldDB" id="A0A1B9FVS1"/>